<evidence type="ECO:0000313" key="3">
    <source>
        <dbReference type="Proteomes" id="UP000655410"/>
    </source>
</evidence>
<evidence type="ECO:0000259" key="1">
    <source>
        <dbReference type="PROSITE" id="PS51186"/>
    </source>
</evidence>
<dbReference type="Gene3D" id="3.40.630.30">
    <property type="match status" value="1"/>
</dbReference>
<dbReference type="Proteomes" id="UP000655410">
    <property type="component" value="Unassembled WGS sequence"/>
</dbReference>
<reference evidence="3" key="1">
    <citation type="journal article" date="2019" name="Int. J. Syst. Evol. Microbiol.">
        <title>The Global Catalogue of Microorganisms (GCM) 10K type strain sequencing project: providing services to taxonomists for standard genome sequencing and annotation.</title>
        <authorList>
            <consortium name="The Broad Institute Genomics Platform"/>
            <consortium name="The Broad Institute Genome Sequencing Center for Infectious Disease"/>
            <person name="Wu L."/>
            <person name="Ma J."/>
        </authorList>
    </citation>
    <scope>NUCLEOTIDE SEQUENCE [LARGE SCALE GENOMIC DNA]</scope>
    <source>
        <strain evidence="3">CGMCC 4.7371</strain>
    </source>
</reference>
<dbReference type="RefSeq" id="WP_188782907.1">
    <property type="nucleotide sequence ID" value="NZ_BMNI01000002.1"/>
</dbReference>
<dbReference type="InterPro" id="IPR000182">
    <property type="entry name" value="GNAT_dom"/>
</dbReference>
<proteinExistence type="predicted"/>
<accession>A0ABQ2N851</accession>
<feature type="domain" description="N-acetyltransferase" evidence="1">
    <location>
        <begin position="3"/>
        <end position="162"/>
    </location>
</feature>
<name>A0ABQ2N851_9ACTN</name>
<dbReference type="PROSITE" id="PS51186">
    <property type="entry name" value="GNAT"/>
    <property type="match status" value="1"/>
</dbReference>
<dbReference type="PANTHER" id="PTHR43072">
    <property type="entry name" value="N-ACETYLTRANSFERASE"/>
    <property type="match status" value="1"/>
</dbReference>
<protein>
    <submittedName>
        <fullName evidence="2">N-acetyltransferase</fullName>
    </submittedName>
</protein>
<comment type="caution">
    <text evidence="2">The sequence shown here is derived from an EMBL/GenBank/DDBJ whole genome shotgun (WGS) entry which is preliminary data.</text>
</comment>
<gene>
    <name evidence="2" type="primary">yncA</name>
    <name evidence="2" type="ORF">GCM10011584_09870</name>
</gene>
<sequence length="174" mass="18668">MDFSVRVATANDAGACAGIYGPYVEDTVVSFETEAPTPEQMAARIGSAIRWLVAVDADDTVIGYAYASSHRERAAYRFACDVSVYVRPGNAGRGVGRALYEALLADVEQQGYRMACAGIALPNPASVGLHTALGFRPVGTYERIGWKRGAWHDVHWMQRPLGGDGPPLGEPRPA</sequence>
<dbReference type="Pfam" id="PF13420">
    <property type="entry name" value="Acetyltransf_4"/>
    <property type="match status" value="1"/>
</dbReference>
<dbReference type="SUPFAM" id="SSF55729">
    <property type="entry name" value="Acyl-CoA N-acyltransferases (Nat)"/>
    <property type="match status" value="1"/>
</dbReference>
<dbReference type="CDD" id="cd04301">
    <property type="entry name" value="NAT_SF"/>
    <property type="match status" value="1"/>
</dbReference>
<keyword evidence="3" id="KW-1185">Reference proteome</keyword>
<organism evidence="2 3">
    <name type="scientific">Nocardioides phosphati</name>
    <dbReference type="NCBI Taxonomy" id="1867775"/>
    <lineage>
        <taxon>Bacteria</taxon>
        <taxon>Bacillati</taxon>
        <taxon>Actinomycetota</taxon>
        <taxon>Actinomycetes</taxon>
        <taxon>Propionibacteriales</taxon>
        <taxon>Nocardioidaceae</taxon>
        <taxon>Nocardioides</taxon>
    </lineage>
</organism>
<dbReference type="EMBL" id="BMNI01000002">
    <property type="protein sequence ID" value="GGO86793.1"/>
    <property type="molecule type" value="Genomic_DNA"/>
</dbReference>
<dbReference type="PANTHER" id="PTHR43072:SF8">
    <property type="entry name" value="ACYLTRANSFERASE FABY-RELATED"/>
    <property type="match status" value="1"/>
</dbReference>
<evidence type="ECO:0000313" key="2">
    <source>
        <dbReference type="EMBL" id="GGO86793.1"/>
    </source>
</evidence>
<dbReference type="InterPro" id="IPR016181">
    <property type="entry name" value="Acyl_CoA_acyltransferase"/>
</dbReference>